<dbReference type="SFLD" id="SFLDS00019">
    <property type="entry name" value="Glutathione_Transferase_(cytos"/>
    <property type="match status" value="1"/>
</dbReference>
<evidence type="ECO:0000259" key="2">
    <source>
        <dbReference type="PROSITE" id="PS50404"/>
    </source>
</evidence>
<dbReference type="InterPro" id="IPR050213">
    <property type="entry name" value="GST_superfamily"/>
</dbReference>
<proteinExistence type="predicted"/>
<dbReference type="Proteomes" id="UP000187429">
    <property type="component" value="Unassembled WGS sequence"/>
</dbReference>
<dbReference type="InterPro" id="IPR036249">
    <property type="entry name" value="Thioredoxin-like_sf"/>
</dbReference>
<dbReference type="PANTHER" id="PTHR11571">
    <property type="entry name" value="GLUTATHIONE S-TRANSFERASE"/>
    <property type="match status" value="1"/>
</dbReference>
<dbReference type="PROSITE" id="PS50405">
    <property type="entry name" value="GST_CTER"/>
    <property type="match status" value="1"/>
</dbReference>
<dbReference type="InterPro" id="IPR010987">
    <property type="entry name" value="Glutathione-S-Trfase_C-like"/>
</dbReference>
<dbReference type="InterPro" id="IPR040079">
    <property type="entry name" value="Glutathione_S-Trfase"/>
</dbReference>
<sequence length="279" mass="31609">MISAEQSPNKFTSILKSIFVKPFKSKRKNQKNSQLSSQKQPQQQSQLSTQKQSQQQIQVQNHNQTQNISQFKSNKQSKSDSSFELVYFPITARAQTTRTMLSLADANWKNRVPQWPQEKESMPFGRLPQLNESRPDGSKFSLVESAAIERYLAREYGFLPSDIQTAAKLEAYVLQISDSYDAFIHHAVKTRTAESHDAMVEQFKFLFSRHEPILASNPSGHYHGDSISYPDIVLYTLYNQAKDANSADLFNNNECPNIMKLVTRMDANPKIAAAIAAVA</sequence>
<keyword evidence="5" id="KW-1185">Reference proteome</keyword>
<evidence type="ECO:0000313" key="4">
    <source>
        <dbReference type="EMBL" id="OMJ10759.1"/>
    </source>
</evidence>
<dbReference type="Gene3D" id="1.20.1050.10">
    <property type="match status" value="1"/>
</dbReference>
<comment type="caution">
    <text evidence="4">The sequence shown here is derived from an EMBL/GenBank/DDBJ whole genome shotgun (WGS) entry which is preliminary data.</text>
</comment>
<dbReference type="InterPro" id="IPR004045">
    <property type="entry name" value="Glutathione_S-Trfase_N"/>
</dbReference>
<protein>
    <submittedName>
        <fullName evidence="4">Putative glutathione S-transferase 6</fullName>
    </submittedName>
</protein>
<dbReference type="InterPro" id="IPR004046">
    <property type="entry name" value="GST_C"/>
</dbReference>
<evidence type="ECO:0000313" key="5">
    <source>
        <dbReference type="Proteomes" id="UP000187429"/>
    </source>
</evidence>
<name>A0A1R1X820_9FUNG</name>
<dbReference type="EMBL" id="LSSM01006449">
    <property type="protein sequence ID" value="OMJ10759.1"/>
    <property type="molecule type" value="Genomic_DNA"/>
</dbReference>
<dbReference type="PROSITE" id="PS50404">
    <property type="entry name" value="GST_NTER"/>
    <property type="match status" value="1"/>
</dbReference>
<feature type="domain" description="GST N-terminal" evidence="2">
    <location>
        <begin position="81"/>
        <end position="160"/>
    </location>
</feature>
<gene>
    <name evidence="4" type="ORF">AYI69_g10110</name>
</gene>
<dbReference type="SUPFAM" id="SSF52833">
    <property type="entry name" value="Thioredoxin-like"/>
    <property type="match status" value="1"/>
</dbReference>
<dbReference type="Pfam" id="PF14497">
    <property type="entry name" value="GST_C_3"/>
    <property type="match status" value="1"/>
</dbReference>
<dbReference type="GO" id="GO:0004364">
    <property type="term" value="F:glutathione transferase activity"/>
    <property type="evidence" value="ECO:0007669"/>
    <property type="project" value="TreeGrafter"/>
</dbReference>
<accession>A0A1R1X820</accession>
<keyword evidence="4" id="KW-0808">Transferase</keyword>
<feature type="region of interest" description="Disordered" evidence="1">
    <location>
        <begin position="22"/>
        <end position="75"/>
    </location>
</feature>
<feature type="compositionally biased region" description="Low complexity" evidence="1">
    <location>
        <begin position="31"/>
        <end position="67"/>
    </location>
</feature>
<dbReference type="AlphaFoldDB" id="A0A1R1X820"/>
<dbReference type="SUPFAM" id="SSF47616">
    <property type="entry name" value="GST C-terminal domain-like"/>
    <property type="match status" value="1"/>
</dbReference>
<dbReference type="Gene3D" id="3.40.30.10">
    <property type="entry name" value="Glutaredoxin"/>
    <property type="match status" value="1"/>
</dbReference>
<dbReference type="GO" id="GO:0006749">
    <property type="term" value="P:glutathione metabolic process"/>
    <property type="evidence" value="ECO:0007669"/>
    <property type="project" value="TreeGrafter"/>
</dbReference>
<reference evidence="5" key="1">
    <citation type="submission" date="2017-01" db="EMBL/GenBank/DDBJ databases">
        <authorList>
            <person name="Wang Y."/>
            <person name="White M."/>
            <person name="Kvist S."/>
            <person name="Moncalvo J.-M."/>
        </authorList>
    </citation>
    <scope>NUCLEOTIDE SEQUENCE [LARGE SCALE GENOMIC DNA]</scope>
    <source>
        <strain evidence="5">ID-206-W2</strain>
    </source>
</reference>
<dbReference type="OrthoDB" id="414243at2759"/>
<evidence type="ECO:0000256" key="1">
    <source>
        <dbReference type="SAM" id="MobiDB-lite"/>
    </source>
</evidence>
<evidence type="ECO:0000259" key="3">
    <source>
        <dbReference type="PROSITE" id="PS50405"/>
    </source>
</evidence>
<dbReference type="InterPro" id="IPR036282">
    <property type="entry name" value="Glutathione-S-Trfase_C_sf"/>
</dbReference>
<organism evidence="4 5">
    <name type="scientific">Smittium culicis</name>
    <dbReference type="NCBI Taxonomy" id="133412"/>
    <lineage>
        <taxon>Eukaryota</taxon>
        <taxon>Fungi</taxon>
        <taxon>Fungi incertae sedis</taxon>
        <taxon>Zoopagomycota</taxon>
        <taxon>Kickxellomycotina</taxon>
        <taxon>Harpellomycetes</taxon>
        <taxon>Harpellales</taxon>
        <taxon>Legeriomycetaceae</taxon>
        <taxon>Smittium</taxon>
    </lineage>
</organism>
<feature type="domain" description="GST C-terminal" evidence="3">
    <location>
        <begin position="162"/>
        <end position="279"/>
    </location>
</feature>